<protein>
    <submittedName>
        <fullName evidence="1">Uncharacterized protein</fullName>
    </submittedName>
</protein>
<evidence type="ECO:0000313" key="1">
    <source>
        <dbReference type="EMBL" id="KAJ4963625.1"/>
    </source>
</evidence>
<dbReference type="Proteomes" id="UP001141806">
    <property type="component" value="Unassembled WGS sequence"/>
</dbReference>
<comment type="caution">
    <text evidence="1">The sequence shown here is derived from an EMBL/GenBank/DDBJ whole genome shotgun (WGS) entry which is preliminary data.</text>
</comment>
<dbReference type="EMBL" id="JAMYWD010000008">
    <property type="protein sequence ID" value="KAJ4963625.1"/>
    <property type="molecule type" value="Genomic_DNA"/>
</dbReference>
<keyword evidence="2" id="KW-1185">Reference proteome</keyword>
<organism evidence="1 2">
    <name type="scientific">Protea cynaroides</name>
    <dbReference type="NCBI Taxonomy" id="273540"/>
    <lineage>
        <taxon>Eukaryota</taxon>
        <taxon>Viridiplantae</taxon>
        <taxon>Streptophyta</taxon>
        <taxon>Embryophyta</taxon>
        <taxon>Tracheophyta</taxon>
        <taxon>Spermatophyta</taxon>
        <taxon>Magnoliopsida</taxon>
        <taxon>Proteales</taxon>
        <taxon>Proteaceae</taxon>
        <taxon>Protea</taxon>
    </lineage>
</organism>
<proteinExistence type="predicted"/>
<accession>A0A9Q0HFA8</accession>
<dbReference type="AlphaFoldDB" id="A0A9Q0HFA8"/>
<gene>
    <name evidence="1" type="ORF">NE237_023564</name>
</gene>
<reference evidence="1" key="1">
    <citation type="journal article" date="2023" name="Plant J.">
        <title>The genome of the king protea, Protea cynaroides.</title>
        <authorList>
            <person name="Chang J."/>
            <person name="Duong T.A."/>
            <person name="Schoeman C."/>
            <person name="Ma X."/>
            <person name="Roodt D."/>
            <person name="Barker N."/>
            <person name="Li Z."/>
            <person name="Van de Peer Y."/>
            <person name="Mizrachi E."/>
        </authorList>
    </citation>
    <scope>NUCLEOTIDE SEQUENCE</scope>
    <source>
        <tissue evidence="1">Young leaves</tissue>
    </source>
</reference>
<name>A0A9Q0HFA8_9MAGN</name>
<evidence type="ECO:0000313" key="2">
    <source>
        <dbReference type="Proteomes" id="UP001141806"/>
    </source>
</evidence>
<sequence length="99" mass="11463">MMAPARDLQAAPVNFENAVDDVVEDADLEEVAERKWEEDRRKNQGLDQTLATRVIETWEDLEESLMDSHPFFSYGDQAPPPPPPYLVFWLCFFKSQLAF</sequence>